<evidence type="ECO:0000256" key="5">
    <source>
        <dbReference type="ARBA" id="ARBA00022723"/>
    </source>
</evidence>
<dbReference type="GO" id="GO:0046872">
    <property type="term" value="F:metal ion binding"/>
    <property type="evidence" value="ECO:0007669"/>
    <property type="project" value="UniProtKB-KW"/>
</dbReference>
<dbReference type="PANTHER" id="PTHR43584">
    <property type="entry name" value="NUCLEOTIDYL TRANSFERASE"/>
    <property type="match status" value="1"/>
</dbReference>
<evidence type="ECO:0000256" key="11">
    <source>
        <dbReference type="ARBA" id="ARBA00023316"/>
    </source>
</evidence>
<keyword evidence="2" id="KW-0963">Cytoplasm</keyword>
<keyword evidence="10" id="KW-0012">Acyltransferase</keyword>
<evidence type="ECO:0000256" key="8">
    <source>
        <dbReference type="ARBA" id="ARBA00022984"/>
    </source>
</evidence>
<evidence type="ECO:0000256" key="1">
    <source>
        <dbReference type="ARBA" id="ARBA00001946"/>
    </source>
</evidence>
<evidence type="ECO:0000256" key="4">
    <source>
        <dbReference type="ARBA" id="ARBA00022695"/>
    </source>
</evidence>
<dbReference type="Gene3D" id="3.90.550.10">
    <property type="entry name" value="Spore Coat Polysaccharide Biosynthesis Protein SpsA, Chain A"/>
    <property type="match status" value="1"/>
</dbReference>
<comment type="catalytic activity">
    <reaction evidence="13">
        <text>N-acetyl-alpha-D-glucosamine 1-phosphate + UTP + H(+) = UDP-N-acetyl-alpha-D-glucosamine + diphosphate</text>
        <dbReference type="Rhea" id="RHEA:13509"/>
        <dbReference type="ChEBI" id="CHEBI:15378"/>
        <dbReference type="ChEBI" id="CHEBI:33019"/>
        <dbReference type="ChEBI" id="CHEBI:46398"/>
        <dbReference type="ChEBI" id="CHEBI:57705"/>
        <dbReference type="ChEBI" id="CHEBI:57776"/>
        <dbReference type="EC" id="2.7.7.23"/>
    </reaction>
</comment>
<dbReference type="GO" id="GO:0005737">
    <property type="term" value="C:cytoplasm"/>
    <property type="evidence" value="ECO:0007669"/>
    <property type="project" value="UniProtKB-SubCell"/>
</dbReference>
<dbReference type="SUPFAM" id="SSF53448">
    <property type="entry name" value="Nucleotide-diphospho-sugar transferases"/>
    <property type="match status" value="1"/>
</dbReference>
<comment type="catalytic activity">
    <reaction evidence="12">
        <text>alpha-D-glucosamine 1-phosphate + acetyl-CoA = N-acetyl-alpha-D-glucosamine 1-phosphate + CoA + H(+)</text>
        <dbReference type="Rhea" id="RHEA:13725"/>
        <dbReference type="ChEBI" id="CHEBI:15378"/>
        <dbReference type="ChEBI" id="CHEBI:57287"/>
        <dbReference type="ChEBI" id="CHEBI:57288"/>
        <dbReference type="ChEBI" id="CHEBI:57776"/>
        <dbReference type="ChEBI" id="CHEBI:58516"/>
        <dbReference type="EC" id="2.3.1.157"/>
    </reaction>
</comment>
<evidence type="ECO:0000256" key="13">
    <source>
        <dbReference type="ARBA" id="ARBA00048493"/>
    </source>
</evidence>
<keyword evidence="11" id="KW-0961">Cell wall biogenesis/degradation</keyword>
<evidence type="ECO:0000256" key="6">
    <source>
        <dbReference type="ARBA" id="ARBA00022842"/>
    </source>
</evidence>
<gene>
    <name evidence="15" type="ORF">METZ01_LOCUS393809</name>
</gene>
<keyword evidence="5" id="KW-0479">Metal-binding</keyword>
<keyword evidence="4" id="KW-0548">Nucleotidyltransferase</keyword>
<evidence type="ECO:0000259" key="14">
    <source>
        <dbReference type="Pfam" id="PF25087"/>
    </source>
</evidence>
<comment type="cofactor">
    <cofactor evidence="1">
        <name>Mg(2+)</name>
        <dbReference type="ChEBI" id="CHEBI:18420"/>
    </cofactor>
</comment>
<dbReference type="GO" id="GO:0009252">
    <property type="term" value="P:peptidoglycan biosynthetic process"/>
    <property type="evidence" value="ECO:0007669"/>
    <property type="project" value="UniProtKB-KW"/>
</dbReference>
<evidence type="ECO:0000256" key="10">
    <source>
        <dbReference type="ARBA" id="ARBA00023315"/>
    </source>
</evidence>
<feature type="domain" description="Mannose-1-phosphate guanyltransferase C-terminal" evidence="14">
    <location>
        <begin position="181"/>
        <end position="248"/>
    </location>
</feature>
<feature type="non-terminal residue" evidence="15">
    <location>
        <position position="1"/>
    </location>
</feature>
<keyword evidence="6" id="KW-0460">Magnesium</keyword>
<accession>A0A382V4I9</accession>
<evidence type="ECO:0000256" key="9">
    <source>
        <dbReference type="ARBA" id="ARBA00023268"/>
    </source>
</evidence>
<proteinExistence type="predicted"/>
<dbReference type="InterPro" id="IPR050065">
    <property type="entry name" value="GlmU-like"/>
</dbReference>
<dbReference type="GO" id="GO:0008360">
    <property type="term" value="P:regulation of cell shape"/>
    <property type="evidence" value="ECO:0007669"/>
    <property type="project" value="UniProtKB-KW"/>
</dbReference>
<dbReference type="InterPro" id="IPR029044">
    <property type="entry name" value="Nucleotide-diphossugar_trans"/>
</dbReference>
<reference evidence="15" key="1">
    <citation type="submission" date="2018-05" db="EMBL/GenBank/DDBJ databases">
        <authorList>
            <person name="Lanie J.A."/>
            <person name="Ng W.-L."/>
            <person name="Kazmierczak K.M."/>
            <person name="Andrzejewski T.M."/>
            <person name="Davidsen T.M."/>
            <person name="Wayne K.J."/>
            <person name="Tettelin H."/>
            <person name="Glass J.I."/>
            <person name="Rusch D."/>
            <person name="Podicherti R."/>
            <person name="Tsui H.-C.T."/>
            <person name="Winkler M.E."/>
        </authorList>
    </citation>
    <scope>NUCLEOTIDE SEQUENCE</scope>
</reference>
<protein>
    <recommendedName>
        <fullName evidence="14">Mannose-1-phosphate guanyltransferase C-terminal domain-containing protein</fullName>
    </recommendedName>
</protein>
<sequence>NNFNKNQSRGSMIAFETDNPFGYGRVITKDNYVTSIVEELHASKIQKKIKLCNSGIMICDSKLLFNYINKISNKNIKKERYLPDIFQILHDIKKSFSHILGSEEEMLGVNTIKDLIKIDQIFQKRIKDKIIDGGVIIQQPDTVRISFDTKIKKGSIIEPFVTIKSGVSIQENVVIKSNSVVESCSINSNTSIGPSARIRPHSTIGQNVKIGNYVEIKNSKIGNNCSISHLSYIGDSELGKYINIGAGTITCNYDGKKKNKTIIHDGVFVGSNCSLVAPITIGKNSKIG</sequence>
<dbReference type="GO" id="GO:0003977">
    <property type="term" value="F:UDP-N-acetylglucosamine diphosphorylase activity"/>
    <property type="evidence" value="ECO:0007669"/>
    <property type="project" value="UniProtKB-EC"/>
</dbReference>
<keyword evidence="9" id="KW-0511">Multifunctional enzyme</keyword>
<evidence type="ECO:0000256" key="12">
    <source>
        <dbReference type="ARBA" id="ARBA00048247"/>
    </source>
</evidence>
<dbReference type="InterPro" id="IPR011004">
    <property type="entry name" value="Trimer_LpxA-like_sf"/>
</dbReference>
<dbReference type="GO" id="GO:0071555">
    <property type="term" value="P:cell wall organization"/>
    <property type="evidence" value="ECO:0007669"/>
    <property type="project" value="UniProtKB-KW"/>
</dbReference>
<dbReference type="GO" id="GO:0019134">
    <property type="term" value="F:glucosamine-1-phosphate N-acetyltransferase activity"/>
    <property type="evidence" value="ECO:0007669"/>
    <property type="project" value="UniProtKB-EC"/>
</dbReference>
<dbReference type="InterPro" id="IPR056729">
    <property type="entry name" value="GMPPB_C"/>
</dbReference>
<keyword evidence="3" id="KW-0808">Transferase</keyword>
<dbReference type="Pfam" id="PF25087">
    <property type="entry name" value="GMPPB_C"/>
    <property type="match status" value="1"/>
</dbReference>
<feature type="non-terminal residue" evidence="15">
    <location>
        <position position="288"/>
    </location>
</feature>
<dbReference type="AlphaFoldDB" id="A0A382V4I9"/>
<dbReference type="SUPFAM" id="SSF51161">
    <property type="entry name" value="Trimeric LpxA-like enzymes"/>
    <property type="match status" value="1"/>
</dbReference>
<keyword evidence="7" id="KW-0133">Cell shape</keyword>
<dbReference type="EMBL" id="UINC01148833">
    <property type="protein sequence ID" value="SVD40955.1"/>
    <property type="molecule type" value="Genomic_DNA"/>
</dbReference>
<dbReference type="Gene3D" id="2.160.10.10">
    <property type="entry name" value="Hexapeptide repeat proteins"/>
    <property type="match status" value="1"/>
</dbReference>
<evidence type="ECO:0000256" key="3">
    <source>
        <dbReference type="ARBA" id="ARBA00022679"/>
    </source>
</evidence>
<organism evidence="15">
    <name type="scientific">marine metagenome</name>
    <dbReference type="NCBI Taxonomy" id="408172"/>
    <lineage>
        <taxon>unclassified sequences</taxon>
        <taxon>metagenomes</taxon>
        <taxon>ecological metagenomes</taxon>
    </lineage>
</organism>
<keyword evidence="8" id="KW-0573">Peptidoglycan synthesis</keyword>
<evidence type="ECO:0000313" key="15">
    <source>
        <dbReference type="EMBL" id="SVD40955.1"/>
    </source>
</evidence>
<dbReference type="PANTHER" id="PTHR43584:SF3">
    <property type="entry name" value="BIFUNCTIONAL PROTEIN GLMU"/>
    <property type="match status" value="1"/>
</dbReference>
<evidence type="ECO:0000256" key="7">
    <source>
        <dbReference type="ARBA" id="ARBA00022960"/>
    </source>
</evidence>
<evidence type="ECO:0000256" key="2">
    <source>
        <dbReference type="ARBA" id="ARBA00022490"/>
    </source>
</evidence>
<name>A0A382V4I9_9ZZZZ</name>